<reference evidence="5" key="1">
    <citation type="journal article" date="2023" name="Mol. Phylogenet. Evol.">
        <title>Genome-scale phylogeny and comparative genomics of the fungal order Sordariales.</title>
        <authorList>
            <person name="Hensen N."/>
            <person name="Bonometti L."/>
            <person name="Westerberg I."/>
            <person name="Brannstrom I.O."/>
            <person name="Guillou S."/>
            <person name="Cros-Aarteil S."/>
            <person name="Calhoun S."/>
            <person name="Haridas S."/>
            <person name="Kuo A."/>
            <person name="Mondo S."/>
            <person name="Pangilinan J."/>
            <person name="Riley R."/>
            <person name="LaButti K."/>
            <person name="Andreopoulos B."/>
            <person name="Lipzen A."/>
            <person name="Chen C."/>
            <person name="Yan M."/>
            <person name="Daum C."/>
            <person name="Ng V."/>
            <person name="Clum A."/>
            <person name="Steindorff A."/>
            <person name="Ohm R.A."/>
            <person name="Martin F."/>
            <person name="Silar P."/>
            <person name="Natvig D.O."/>
            <person name="Lalanne C."/>
            <person name="Gautier V."/>
            <person name="Ament-Velasquez S.L."/>
            <person name="Kruys A."/>
            <person name="Hutchinson M.I."/>
            <person name="Powell A.J."/>
            <person name="Barry K."/>
            <person name="Miller A.N."/>
            <person name="Grigoriev I.V."/>
            <person name="Debuchy R."/>
            <person name="Gladieux P."/>
            <person name="Hiltunen Thoren M."/>
            <person name="Johannesson H."/>
        </authorList>
    </citation>
    <scope>NUCLEOTIDE SEQUENCE</scope>
    <source>
        <strain evidence="5">CBS 958.72</strain>
    </source>
</reference>
<proteinExistence type="predicted"/>
<keyword evidence="6" id="KW-1185">Reference proteome</keyword>
<dbReference type="Pfam" id="PF12796">
    <property type="entry name" value="Ank_2"/>
    <property type="match status" value="3"/>
</dbReference>
<dbReference type="InterPro" id="IPR036770">
    <property type="entry name" value="Ankyrin_rpt-contain_sf"/>
</dbReference>
<evidence type="ECO:0000256" key="3">
    <source>
        <dbReference type="PROSITE-ProRule" id="PRU00023"/>
    </source>
</evidence>
<dbReference type="SMART" id="SM00248">
    <property type="entry name" value="ANK"/>
    <property type="match status" value="15"/>
</dbReference>
<feature type="repeat" description="ANK" evidence="3">
    <location>
        <begin position="1076"/>
        <end position="1108"/>
    </location>
</feature>
<dbReference type="SUPFAM" id="SSF48403">
    <property type="entry name" value="Ankyrin repeat"/>
    <property type="match status" value="2"/>
</dbReference>
<dbReference type="PRINTS" id="PR01415">
    <property type="entry name" value="ANKYRIN"/>
</dbReference>
<evidence type="ECO:0000256" key="1">
    <source>
        <dbReference type="ARBA" id="ARBA00022737"/>
    </source>
</evidence>
<evidence type="ECO:0000313" key="5">
    <source>
        <dbReference type="EMBL" id="KAK3361294.1"/>
    </source>
</evidence>
<keyword evidence="2 3" id="KW-0040">ANK repeat</keyword>
<feature type="repeat" description="ANK" evidence="3">
    <location>
        <begin position="255"/>
        <end position="287"/>
    </location>
</feature>
<sequence length="1247" mass="135802">MDPLSAAAAAASLSAFCSKAILGIRAVKASWDDAPRSLTTLATECSTLTASLVVLQTTIREEQSLIESQSSQMSYPELFGHDGMVTEALNNIICSCSMAIADLTNEIATIQRHANDSGVLNSVGRASFVFNESQLKDLAHNLHAQSGALSMLQIVLQGKSLVEIRKRMRENEPSIREACANSEKSWRLQNQNAEAPRTVAEAESILHADEMTEISKDFQLELMASPVYLRTHSRSGNIPGGWSPAEQPIEPGGVEDTTSLFASIKRQDYKNVRLLLERGEDVHQVDRGGLTLLHRCAEIPEKTATRIATLLVRHGADVNSHRSNTGMTPLRWAAQRGNLTMVKILVGTGADRTIKGPLGFQAIHAAVQFGHCEVVKYLLDPDEGVENGLSISVEASLFDDRALKRDNSCNLLHFAATGNPGMGMIKLLIERGLDPMSTSANSRSSLYYAIANDNPEVLQHFCKLGFSVVSEILQAADSNTPADLASLSATGIDLDSRGLDGRTAASICAEGRRSTALQNLVAEGASATLIDSSGRSPLLWAAYLCDSQAIKRLASRYAPIPLDDLQSALEHHISSSSADDKFTELLLTTLVQPLDHQLAQDILDFAIRRGWLSVVLVVLKLRPTVDLKWVIRCAGSNEQYVIMESVIDAYLRDSKGIVATSLGRFTAAIESDSPEGVLWLLTLEHHKSLEHRKETGLVAQVQEFVPLEQAFNSTNVEVMLLVIHHLIDYIDAPEPNTNASTSTFHRYNILMRILLSPMTESLALTMIEFFVEEKGLEMAKLSEQGETPLILLMAIKPGFVRLAKFLIKSGCNPDSRVASQIPFQGGSHVLHNASALHLAILTGSAELVRLLLECGADVDALAHLVFPSILDVTDINQQGESPLMTAIRSENSSQIEIINLLLDHNANVSSTDPSLLTTIYDIGLQQGFQPFIDTALNLYTNKSGFSRDANPRAHRRNSRSLIRIKPLVLACLVGNMSAVKRLLEVNNDELFPRSEFGLLHIAVLANDVELAGILLEDSRVDANDITVIGQGESLVIDPFTPLSLAAIAGFEEMVKLLLHHGACMNGYLDISNNISPGCIPLTLAASQGEISVAKILLLHGAYLKESDISFSVSYGEAAEVLREELARRDAHPTNNKRPDESSVDVFLREFAARPKPETPTDATLAVAQSGSIHPKAPIQDSIQPPPRAQPKVQRRRSFKARFSGVFKREATGPGLDPLLEMGLSVGPQMNFDRQLTITLYNSSIELS</sequence>
<dbReference type="Proteomes" id="UP001287356">
    <property type="component" value="Unassembled WGS sequence"/>
</dbReference>
<accession>A0AAE0JSY6</accession>
<evidence type="ECO:0000313" key="6">
    <source>
        <dbReference type="Proteomes" id="UP001287356"/>
    </source>
</evidence>
<reference evidence="5" key="2">
    <citation type="submission" date="2023-06" db="EMBL/GenBank/DDBJ databases">
        <authorList>
            <consortium name="Lawrence Berkeley National Laboratory"/>
            <person name="Haridas S."/>
            <person name="Hensen N."/>
            <person name="Bonometti L."/>
            <person name="Westerberg I."/>
            <person name="Brannstrom I.O."/>
            <person name="Guillou S."/>
            <person name="Cros-Aarteil S."/>
            <person name="Calhoun S."/>
            <person name="Kuo A."/>
            <person name="Mondo S."/>
            <person name="Pangilinan J."/>
            <person name="Riley R."/>
            <person name="Labutti K."/>
            <person name="Andreopoulos B."/>
            <person name="Lipzen A."/>
            <person name="Chen C."/>
            <person name="Yanf M."/>
            <person name="Daum C."/>
            <person name="Ng V."/>
            <person name="Clum A."/>
            <person name="Steindorff A."/>
            <person name="Ohm R."/>
            <person name="Martin F."/>
            <person name="Silar P."/>
            <person name="Natvig D."/>
            <person name="Lalanne C."/>
            <person name="Gautier V."/>
            <person name="Ament-Velasquez S.L."/>
            <person name="Kruys A."/>
            <person name="Hutchinson M.I."/>
            <person name="Powell A.J."/>
            <person name="Barry K."/>
            <person name="Miller A.N."/>
            <person name="Grigoriev I.V."/>
            <person name="Debuchy R."/>
            <person name="Gladieux P."/>
            <person name="Thoren M.H."/>
            <person name="Johannesson H."/>
        </authorList>
    </citation>
    <scope>NUCLEOTIDE SEQUENCE</scope>
    <source>
        <strain evidence="5">CBS 958.72</strain>
    </source>
</reference>
<dbReference type="PANTHER" id="PTHR24198">
    <property type="entry name" value="ANKYRIN REPEAT AND PROTEIN KINASE DOMAIN-CONTAINING PROTEIN"/>
    <property type="match status" value="1"/>
</dbReference>
<dbReference type="PROSITE" id="PS50297">
    <property type="entry name" value="ANK_REP_REGION"/>
    <property type="match status" value="4"/>
</dbReference>
<dbReference type="PROSITE" id="PS50088">
    <property type="entry name" value="ANK_REPEAT"/>
    <property type="match status" value="6"/>
</dbReference>
<comment type="caution">
    <text evidence="5">The sequence shown here is derived from an EMBL/GenBank/DDBJ whole genome shotgun (WGS) entry which is preliminary data.</text>
</comment>
<gene>
    <name evidence="5" type="ORF">B0T24DRAFT_642920</name>
</gene>
<name>A0AAE0JSY6_9PEZI</name>
<feature type="repeat" description="ANK" evidence="3">
    <location>
        <begin position="1037"/>
        <end position="1065"/>
    </location>
</feature>
<protein>
    <submittedName>
        <fullName evidence="5">Ankyrin repeat-containing domain protein</fullName>
    </submittedName>
</protein>
<evidence type="ECO:0000256" key="2">
    <source>
        <dbReference type="ARBA" id="ARBA00023043"/>
    </source>
</evidence>
<feature type="repeat" description="ANK" evidence="3">
    <location>
        <begin position="831"/>
        <end position="863"/>
    </location>
</feature>
<dbReference type="AlphaFoldDB" id="A0AAE0JSY6"/>
<dbReference type="EMBL" id="JAULSN010000012">
    <property type="protein sequence ID" value="KAK3361294.1"/>
    <property type="molecule type" value="Genomic_DNA"/>
</dbReference>
<feature type="repeat" description="ANK" evidence="3">
    <location>
        <begin position="325"/>
        <end position="357"/>
    </location>
</feature>
<dbReference type="Gene3D" id="1.25.40.20">
    <property type="entry name" value="Ankyrin repeat-containing domain"/>
    <property type="match status" value="5"/>
</dbReference>
<organism evidence="5 6">
    <name type="scientific">Lasiosphaeria ovina</name>
    <dbReference type="NCBI Taxonomy" id="92902"/>
    <lineage>
        <taxon>Eukaryota</taxon>
        <taxon>Fungi</taxon>
        <taxon>Dikarya</taxon>
        <taxon>Ascomycota</taxon>
        <taxon>Pezizomycotina</taxon>
        <taxon>Sordariomycetes</taxon>
        <taxon>Sordariomycetidae</taxon>
        <taxon>Sordariales</taxon>
        <taxon>Lasiosphaeriaceae</taxon>
        <taxon>Lasiosphaeria</taxon>
    </lineage>
</organism>
<evidence type="ECO:0000256" key="4">
    <source>
        <dbReference type="SAM" id="MobiDB-lite"/>
    </source>
</evidence>
<feature type="region of interest" description="Disordered" evidence="4">
    <location>
        <begin position="1174"/>
        <end position="1194"/>
    </location>
</feature>
<keyword evidence="1" id="KW-0677">Repeat</keyword>
<feature type="repeat" description="ANK" evidence="3">
    <location>
        <begin position="878"/>
        <end position="913"/>
    </location>
</feature>
<dbReference type="InterPro" id="IPR002110">
    <property type="entry name" value="Ankyrin_rpt"/>
</dbReference>
<dbReference type="PANTHER" id="PTHR24198:SF165">
    <property type="entry name" value="ANKYRIN REPEAT-CONTAINING PROTEIN-RELATED"/>
    <property type="match status" value="1"/>
</dbReference>